<comment type="caution">
    <text evidence="6">The sequence shown here is derived from an EMBL/GenBank/DDBJ whole genome shotgun (WGS) entry which is preliminary data.</text>
</comment>
<evidence type="ECO:0000256" key="4">
    <source>
        <dbReference type="ARBA" id="ARBA00023157"/>
    </source>
</evidence>
<name>A0A7J7IGD4_9RHOD</name>
<dbReference type="Pfam" id="PF00085">
    <property type="entry name" value="Thioredoxin"/>
    <property type="match status" value="1"/>
</dbReference>
<feature type="domain" description="Thioredoxin" evidence="5">
    <location>
        <begin position="36"/>
        <end position="168"/>
    </location>
</feature>
<dbReference type="PANTHER" id="PTHR45663">
    <property type="entry name" value="GEO12009P1"/>
    <property type="match status" value="1"/>
</dbReference>
<dbReference type="Proteomes" id="UP000530660">
    <property type="component" value="Unassembled WGS sequence"/>
</dbReference>
<dbReference type="Gene3D" id="3.40.30.10">
    <property type="entry name" value="Glutaredoxin"/>
    <property type="match status" value="1"/>
</dbReference>
<evidence type="ECO:0000259" key="5">
    <source>
        <dbReference type="PROSITE" id="PS51352"/>
    </source>
</evidence>
<evidence type="ECO:0000313" key="6">
    <source>
        <dbReference type="EMBL" id="KAF6002165.1"/>
    </source>
</evidence>
<proteinExistence type="predicted"/>
<dbReference type="PANTHER" id="PTHR45663:SF11">
    <property type="entry name" value="GEO12009P1"/>
    <property type="match status" value="1"/>
</dbReference>
<dbReference type="GO" id="GO:0015035">
    <property type="term" value="F:protein-disulfide reductase activity"/>
    <property type="evidence" value="ECO:0007669"/>
    <property type="project" value="TreeGrafter"/>
</dbReference>
<dbReference type="PROSITE" id="PS51352">
    <property type="entry name" value="THIOREDOXIN_2"/>
    <property type="match status" value="1"/>
</dbReference>
<dbReference type="InterPro" id="IPR036249">
    <property type="entry name" value="Thioredoxin-like_sf"/>
</dbReference>
<sequence>MFVIISRTASLGLTAVSKTTPCRAGAGASVAFAGSVALGKRRPAREPALTRGEQTRQSLCALAGRQTYRSFDEMLSASPEPALVDFYSTTCGPCVLMGRTLDQVASKLKALPCRVMKVDVDKYPDIADRFQIQALPTLILFKDNKELRRLLGYRDGATLEREVRESLAQTSHPI</sequence>
<comment type="function">
    <text evidence="1">Participates in various redox reactions through the reversible oxidation of its active center dithiol to a disulfide and catalyzes dithiol-disulfide exchange reactions.</text>
</comment>
<dbReference type="CDD" id="cd02947">
    <property type="entry name" value="TRX_family"/>
    <property type="match status" value="1"/>
</dbReference>
<dbReference type="InterPro" id="IPR017937">
    <property type="entry name" value="Thioredoxin_CS"/>
</dbReference>
<reference evidence="6 7" key="1">
    <citation type="journal article" date="2020" name="J. Phycol.">
        <title>Comparative genome analysis reveals Cyanidiococcus gen. nov., a new extremophilic red algal genus sister to Cyanidioschyzon (Cyanidioschyzonaceae, Rhodophyta).</title>
        <authorList>
            <person name="Liu S.-L."/>
            <person name="Chiang Y.-R."/>
            <person name="Yoon H.S."/>
            <person name="Fu H.-Y."/>
        </authorList>
    </citation>
    <scope>NUCLEOTIDE SEQUENCE [LARGE SCALE GENOMIC DNA]</scope>
    <source>
        <strain evidence="6 7">THAL066</strain>
    </source>
</reference>
<dbReference type="InterPro" id="IPR013766">
    <property type="entry name" value="Thioredoxin_domain"/>
</dbReference>
<keyword evidence="3" id="KW-0249">Electron transport</keyword>
<keyword evidence="2" id="KW-0813">Transport</keyword>
<dbReference type="OrthoDB" id="2121326at2759"/>
<dbReference type="PROSITE" id="PS00194">
    <property type="entry name" value="THIOREDOXIN_1"/>
    <property type="match status" value="1"/>
</dbReference>
<evidence type="ECO:0000256" key="3">
    <source>
        <dbReference type="ARBA" id="ARBA00022982"/>
    </source>
</evidence>
<organism evidence="6 7">
    <name type="scientific">Cyanidiococcus yangmingshanensis</name>
    <dbReference type="NCBI Taxonomy" id="2690220"/>
    <lineage>
        <taxon>Eukaryota</taxon>
        <taxon>Rhodophyta</taxon>
        <taxon>Bangiophyceae</taxon>
        <taxon>Cyanidiales</taxon>
        <taxon>Cyanidiaceae</taxon>
        <taxon>Cyanidiococcus</taxon>
    </lineage>
</organism>
<gene>
    <name evidence="6" type="ORF">F1559_001686</name>
</gene>
<protein>
    <recommendedName>
        <fullName evidence="5">Thioredoxin domain-containing protein</fullName>
    </recommendedName>
</protein>
<evidence type="ECO:0000256" key="2">
    <source>
        <dbReference type="ARBA" id="ARBA00022448"/>
    </source>
</evidence>
<dbReference type="SUPFAM" id="SSF52833">
    <property type="entry name" value="Thioredoxin-like"/>
    <property type="match status" value="1"/>
</dbReference>
<keyword evidence="4" id="KW-1015">Disulfide bond</keyword>
<dbReference type="AlphaFoldDB" id="A0A7J7IGD4"/>
<dbReference type="EMBL" id="VWRR01000011">
    <property type="protein sequence ID" value="KAF6002165.1"/>
    <property type="molecule type" value="Genomic_DNA"/>
</dbReference>
<evidence type="ECO:0000256" key="1">
    <source>
        <dbReference type="ARBA" id="ARBA00003318"/>
    </source>
</evidence>
<accession>A0A7J7IGD4</accession>
<dbReference type="GO" id="GO:0005737">
    <property type="term" value="C:cytoplasm"/>
    <property type="evidence" value="ECO:0007669"/>
    <property type="project" value="TreeGrafter"/>
</dbReference>
<evidence type="ECO:0000313" key="7">
    <source>
        <dbReference type="Proteomes" id="UP000530660"/>
    </source>
</evidence>
<keyword evidence="7" id="KW-1185">Reference proteome</keyword>